<dbReference type="SMART" id="SM00824">
    <property type="entry name" value="PKS_TE"/>
    <property type="match status" value="1"/>
</dbReference>
<evidence type="ECO:0000313" key="14">
    <source>
        <dbReference type="Proteomes" id="UP001519332"/>
    </source>
</evidence>
<dbReference type="EMBL" id="JAGINW010000001">
    <property type="protein sequence ID" value="MBP2329145.1"/>
    <property type="molecule type" value="Genomic_DNA"/>
</dbReference>
<evidence type="ECO:0000256" key="4">
    <source>
        <dbReference type="ARBA" id="ARBA00022553"/>
    </source>
</evidence>
<dbReference type="PROSITE" id="PS00606">
    <property type="entry name" value="KS3_1"/>
    <property type="match status" value="2"/>
</dbReference>
<feature type="region of interest" description="C-terminal hotdog fold" evidence="9">
    <location>
        <begin position="1045"/>
        <end position="1177"/>
    </location>
</feature>
<dbReference type="InterPro" id="IPR036291">
    <property type="entry name" value="NAD(P)-bd_dom_sf"/>
</dbReference>
<feature type="domain" description="Carrier" evidence="10">
    <location>
        <begin position="1610"/>
        <end position="1685"/>
    </location>
</feature>
<dbReference type="Gene3D" id="3.10.129.110">
    <property type="entry name" value="Polyketide synthase dehydratase"/>
    <property type="match status" value="2"/>
</dbReference>
<dbReference type="SUPFAM" id="SSF51735">
    <property type="entry name" value="NAD(P)-binding Rossmann-fold domains"/>
    <property type="match status" value="2"/>
</dbReference>
<dbReference type="SMART" id="SM00823">
    <property type="entry name" value="PKS_PP"/>
    <property type="match status" value="2"/>
</dbReference>
<feature type="domain" description="PKS/mFAS DH" evidence="12">
    <location>
        <begin position="2440"/>
        <end position="2712"/>
    </location>
</feature>
<comment type="caution">
    <text evidence="13">The sequence shown here is derived from an EMBL/GenBank/DDBJ whole genome shotgun (WGS) entry which is preliminary data.</text>
</comment>
<dbReference type="InterPro" id="IPR020807">
    <property type="entry name" value="PKS_DH"/>
</dbReference>
<feature type="region of interest" description="C-terminal hotdog fold" evidence="9">
    <location>
        <begin position="2578"/>
        <end position="2712"/>
    </location>
</feature>
<dbReference type="Pfam" id="PF00698">
    <property type="entry name" value="Acyl_transf_1"/>
    <property type="match status" value="2"/>
</dbReference>
<dbReference type="InterPro" id="IPR042104">
    <property type="entry name" value="PKS_dehydratase_sf"/>
</dbReference>
<feature type="domain" description="PKS/mFAS DH" evidence="12">
    <location>
        <begin position="908"/>
        <end position="1177"/>
    </location>
</feature>
<dbReference type="InterPro" id="IPR049900">
    <property type="entry name" value="PKS_mFAS_DH"/>
</dbReference>
<dbReference type="Gene3D" id="3.40.366.10">
    <property type="entry name" value="Malonyl-Coenzyme A Acyl Carrier Protein, domain 2"/>
    <property type="match status" value="2"/>
</dbReference>
<dbReference type="Pfam" id="PF21089">
    <property type="entry name" value="PKS_DH_N"/>
    <property type="match status" value="2"/>
</dbReference>
<evidence type="ECO:0000256" key="6">
    <source>
        <dbReference type="ARBA" id="ARBA00023194"/>
    </source>
</evidence>
<dbReference type="PROSITE" id="PS52004">
    <property type="entry name" value="KS3_2"/>
    <property type="match status" value="2"/>
</dbReference>
<evidence type="ECO:0000259" key="10">
    <source>
        <dbReference type="PROSITE" id="PS50075"/>
    </source>
</evidence>
<dbReference type="InterPro" id="IPR016039">
    <property type="entry name" value="Thiolase-like"/>
</dbReference>
<dbReference type="InterPro" id="IPR006162">
    <property type="entry name" value="Ppantetheine_attach_site"/>
</dbReference>
<keyword evidence="4" id="KW-0597">Phosphoprotein</keyword>
<evidence type="ECO:0000256" key="8">
    <source>
        <dbReference type="ARBA" id="ARBA00023315"/>
    </source>
</evidence>
<dbReference type="InterPro" id="IPR049552">
    <property type="entry name" value="PKS_DH_N"/>
</dbReference>
<dbReference type="Pfam" id="PF16197">
    <property type="entry name" value="KAsynt_C_assoc"/>
    <property type="match status" value="2"/>
</dbReference>
<sequence length="3113" mass="326708">MADKEQVVDYLKRVTADLRRTRQRVRDLEDAAREPIAIVGMSCRFPGKAATPEAFWELLADGVDATSEYPADRGWPVVPGGRGGFLDGATDFAAGFFGVSPREALEMDPQQRVLLEASWEVFERAGIDPGTVRGSKTGVFIGVNGSDYGALLNHARHESLGYLLTGTAASVVSGRVAFTFGFEGPAVTVDTACSASLVSLHLAAQALRGGECSLALVGGVTVMSTPGVFDEFGKQGGMSGDGRCKAFSAGADGTAWGEGVGLLLVERLSDAVRNGHEVLAVVRGSAVNQDGASNGLTAPNGPSQQRVIEDALSAAALAASDVDVVEAHGTGTTLGDPIEAQALLATYGRERDIPLWLGSVKSNIGHTQAAAGMAGVIKMVLAMRHGVVPQTLHVDEPTPHVDWAAGAVELVTERVSWPETGRLRRAAVSSFGISGTNAHVILEQAAEAVETSIVDAEAAVGPLPWVLSARTPAEVHLQAAKLAEFLASGDIEDAAVVAALVRRPEFEHRTVVVARDRAERDQELAALAHQERTGRGTVHGVARPDAALAVVFSGQGSQWAGMGKQWYDEIPAFASAFDAVCAVVDRQLDVPLAEVVFGSDETLLGQTKYAQVALFAVEVALFRALAAWGVQPNVLLGHSVGEIAAAHVAGVLTLVDASTLAVVRGALMQDLPAGGVMLAVRGTEPEVVDWLGGSDQVSIAAVNGPDAVVVSGTAEAVQEVARRAEDAGRRTRYLKVSHAFHSPCMEPMLAAFETVLGGLNWAPPEIPIISTVTGALLTADEVMSSAYWVRQARDTVRFRDAVAALEVDAVVELGPHAVLTSSIVDSVVGEKPVVTAVGHRDRPQTAELLRAVGALWAGGVSVDWQAVLPAVTERVALPTYAFDRKRFWPTVSHRANDVAAAGLTSVDHPLLAAAVSMADGDTVVLTGRMSPLTHPWLADHAVLGSVLLPGTAFVELVLRAGQDVGCPSLRDLIVETPLVLGTGATQLQVVVGAADADGERAVSVHSRPDDSQAAWTCHANAVVRPATDAPGEFVAVTGAWPPPGATQVDIDGFYPALRGMGYEYGLAFQGLQAVWRRGHEIFAEVTLPDEPTGFGIHPALLDAALHPMGVLDGADTARVPFAWTGVRLLATGARSVRVAITAVADDVVRVRVADQAGAPVIGIDELVVRPVTRIQAATPMVADALFIRRWEPFVPLDEPVDDTGLFLLDCASLPVTATDEPTRAEETVAAVLARVREWLADDNQAGTRLAVLTRLGAVVGDDDRVDLAQAAVIGLVRSASAEHPDRFLIADLDTEILPEGALAAAVAAAEPEIAIRGGAVFVPRLARASAAPAEPEAPVVTGPVLVTGGTGVIGAAVAEHLVTTHGVTSLVLASQRGPDAPRAEEQAARLRDLGADVRLVACDLADREQVTALVAGIPGLRGVVHSAGIVDDGVVEAITPERLGRVMRPKAHAAWYLHELTADMDLDLFALFSSAAGVFGSPGQANYAAANTFLDALAEHRRAAGVPAHSMAWGLWAETSGMTGTLGETDRRRLTRAGLRPLSGAEGGALFDAALRLPGPVAVPIRLDLRGPGRPPALLRGLVAAPLPSLTVRGVESWHDRMRSAPDLQLALTDAVREEAAIVLGHGTAADIAAGESFSRLGFDSLTAVELRNRLTDLTGIRLPATLVFDYPSPEALAAFLGEQFGPATVELQARGPVPSDEPIAIIGMSCRYPGGVRSPEDLWDLVVQRREGLGPFPDDRGWDVAALHDGDGTELGTTYVREGGFLYDAAEFDPTFFGISPREAAVMDPQHRLLLELSWEVVERAGIDITELRGSRTGMYGGLMYHDYAARLRSIPADAAGFLSGSAGSVATGRVAYSFGFEGPAVTVDTACSSSLVALDMAVSALRRGEIDFAVAGGVTVLATPTAFTEFGRQRGLAPDGRCKAFSATADGTAWSEGIGLLMVERLSDARRNGHPVLAVVRGSSVNQDGASNGMTAPNGPSQQRVIRRALAGAGLEPSDVDVVEAHGTGTKLGDPIEAQAVLATYGQRPADRPVLLGSVKSNIGHTQAAAGTAGVIKMVMAMRHGLVPPTLHVTEPSTHVDWTAGAVELATDTVPWPETGQPRRAAVSSFGISGTNAHVVLEQAPEAEPRPPAPVVLEPGPVLPWVLSAKSAAGLAGQAERLRDNKGTAASLTDVAAALAGSRTALDHRAVVLAPDRDGFVAGLDALARHEYGDTVLGGMARTGTKVAFVFPGDGTRWATDLLTRSPVFAQSMARCGKALESAVDWSLLDVLDCGDVPEAARWAVMVSMADLWRALGVQPAALIGHGIVAACVSGELSLDDAARRITSGEPWATSFDDEVRAALDAGIDMFLAMSPHPAPAVERLADGPVRVLGSGDVLRTAAILWTNGVPVDWPALLPRQTAEVDLPTYAFQRQRYWLDAPEEPGDVTGAGLDPAGHPLLAGAVVLAEADTLLLTGRLSAGTHPWLADHAVHGTVLVPGSVFLDWALHAGERLGCPAIAELTTEAPLVLDPDAAVQVQVHASAPDPDGTRALTVHSRPEPADGAAWTCHARAALSPASTDPAGADALATWPPPGAEQVELGDFYGDLVEHGYDYGPAFRGLRAAWRRGTDVFAEVVLPGGSDGYGLHPALLDAAMHALGIGPFLDRDPGHVLLPFTWTQVRRHAPATAARVRISAVDKDTVSVHLADADGPVAEIGRVALMPVPVDRLAGVSRQKAARPAAASDEQRTRIRAAAQEERTTLLVQFIQNELAVLRRDATPVHPDAEFLDVGVDSMLGIELTRRLDALLGLRLPKTTMFEHPTTALLADHLAALVDAEPVADAVPQPVRQPAANPFAGIEDLYRESYRVGLAGSAGMQLIRAASRLRESFTADAIAEHVPEPVTLAQGGSRTKLVCLPAITATAGPVQYARLSQVVKGSRDVVVLPNPGYADGESLPDSFRTFIGLQVYALRAAVGEDPFVLLGHSAGGLIAYAVAGAAERAGLRPAGVVLLDTFGADARFSDRTTEVMLDGLFAREHILGADALSGVRLTAMGRYYTLMDECELDLVESRTFFLRAEDPMPHQDEGTGDWRATWPFPHTLGSTTGDHFTVMEDHVAETVAAVERWLTSHGI</sequence>
<comment type="pathway">
    <text evidence="2">Antibiotic biosynthesis.</text>
</comment>
<dbReference type="InterPro" id="IPR013968">
    <property type="entry name" value="PKS_KR"/>
</dbReference>
<feature type="active site" description="Proton donor; for dehydratase activity" evidence="9">
    <location>
        <position position="1102"/>
    </location>
</feature>
<dbReference type="Pfam" id="PF08990">
    <property type="entry name" value="Docking"/>
    <property type="match status" value="1"/>
</dbReference>
<dbReference type="InterPro" id="IPR018201">
    <property type="entry name" value="Ketoacyl_synth_AS"/>
</dbReference>
<proteinExistence type="predicted"/>
<dbReference type="InterPro" id="IPR020802">
    <property type="entry name" value="TesA-like"/>
</dbReference>
<evidence type="ECO:0000256" key="7">
    <source>
        <dbReference type="ARBA" id="ARBA00023268"/>
    </source>
</evidence>
<dbReference type="Pfam" id="PF08659">
    <property type="entry name" value="KR"/>
    <property type="match status" value="1"/>
</dbReference>
<dbReference type="InterPro" id="IPR014043">
    <property type="entry name" value="Acyl_transferase_dom"/>
</dbReference>
<dbReference type="Pfam" id="PF00975">
    <property type="entry name" value="Thioesterase"/>
    <property type="match status" value="1"/>
</dbReference>
<feature type="domain" description="Ketosynthase family 3 (KS3)" evidence="11">
    <location>
        <begin position="33"/>
        <end position="444"/>
    </location>
</feature>
<dbReference type="GO" id="GO:0016740">
    <property type="term" value="F:transferase activity"/>
    <property type="evidence" value="ECO:0007669"/>
    <property type="project" value="UniProtKB-KW"/>
</dbReference>
<dbReference type="Pfam" id="PF14765">
    <property type="entry name" value="PS-DH"/>
    <property type="match status" value="2"/>
</dbReference>
<dbReference type="InterPro" id="IPR050091">
    <property type="entry name" value="PKS_NRPS_Biosynth_Enz"/>
</dbReference>
<feature type="active site" description="Proton acceptor; for dehydratase activity" evidence="9">
    <location>
        <position position="2472"/>
    </location>
</feature>
<dbReference type="InterPro" id="IPR055123">
    <property type="entry name" value="SpnB-like_Rossmann"/>
</dbReference>
<dbReference type="PROSITE" id="PS52019">
    <property type="entry name" value="PKS_MFAS_DH"/>
    <property type="match status" value="2"/>
</dbReference>
<evidence type="ECO:0000259" key="11">
    <source>
        <dbReference type="PROSITE" id="PS52004"/>
    </source>
</evidence>
<keyword evidence="14" id="KW-1185">Reference proteome</keyword>
<dbReference type="Pfam" id="PF02801">
    <property type="entry name" value="Ketoacyl-synt_C"/>
    <property type="match status" value="2"/>
</dbReference>
<dbReference type="InterPro" id="IPR057326">
    <property type="entry name" value="KR_dom"/>
</dbReference>
<dbReference type="Gene3D" id="3.40.50.1820">
    <property type="entry name" value="alpha/beta hydrolase"/>
    <property type="match status" value="1"/>
</dbReference>
<dbReference type="Pfam" id="PF00550">
    <property type="entry name" value="PP-binding"/>
    <property type="match status" value="2"/>
</dbReference>
<dbReference type="SMART" id="SM00826">
    <property type="entry name" value="PKS_DH"/>
    <property type="match status" value="2"/>
</dbReference>
<feature type="active site" description="Proton acceptor; for dehydratase activity" evidence="9">
    <location>
        <position position="940"/>
    </location>
</feature>
<dbReference type="SMART" id="SM00827">
    <property type="entry name" value="PKS_AT"/>
    <property type="match status" value="1"/>
</dbReference>
<dbReference type="PANTHER" id="PTHR43775">
    <property type="entry name" value="FATTY ACID SYNTHASE"/>
    <property type="match status" value="1"/>
</dbReference>
<dbReference type="CDD" id="cd00833">
    <property type="entry name" value="PKS"/>
    <property type="match status" value="2"/>
</dbReference>
<evidence type="ECO:0000259" key="12">
    <source>
        <dbReference type="PROSITE" id="PS52019"/>
    </source>
</evidence>
<dbReference type="Gene3D" id="3.30.70.3290">
    <property type="match status" value="2"/>
</dbReference>
<dbReference type="InterPro" id="IPR014030">
    <property type="entry name" value="Ketoacyl_synth_N"/>
</dbReference>
<evidence type="ECO:0000256" key="2">
    <source>
        <dbReference type="ARBA" id="ARBA00004792"/>
    </source>
</evidence>
<keyword evidence="8" id="KW-0012">Acyltransferase</keyword>
<keyword evidence="3" id="KW-0596">Phosphopantetheine</keyword>
<keyword evidence="7" id="KW-0511">Multifunctional enzyme</keyword>
<dbReference type="InterPro" id="IPR049551">
    <property type="entry name" value="PKS_DH_C"/>
</dbReference>
<dbReference type="SUPFAM" id="SSF53474">
    <property type="entry name" value="alpha/beta-Hydrolases"/>
    <property type="match status" value="1"/>
</dbReference>
<organism evidence="13 14">
    <name type="scientific">Kibdelosporangium banguiense</name>
    <dbReference type="NCBI Taxonomy" id="1365924"/>
    <lineage>
        <taxon>Bacteria</taxon>
        <taxon>Bacillati</taxon>
        <taxon>Actinomycetota</taxon>
        <taxon>Actinomycetes</taxon>
        <taxon>Pseudonocardiales</taxon>
        <taxon>Pseudonocardiaceae</taxon>
        <taxon>Kibdelosporangium</taxon>
    </lineage>
</organism>
<dbReference type="InterPro" id="IPR009081">
    <property type="entry name" value="PP-bd_ACP"/>
</dbReference>
<dbReference type="InterPro" id="IPR016035">
    <property type="entry name" value="Acyl_Trfase/lysoPLipase"/>
</dbReference>
<dbReference type="InterPro" id="IPR001227">
    <property type="entry name" value="Ac_transferase_dom_sf"/>
</dbReference>
<dbReference type="PROSITE" id="PS50075">
    <property type="entry name" value="CARRIER"/>
    <property type="match status" value="2"/>
</dbReference>
<dbReference type="Pfam" id="PF00109">
    <property type="entry name" value="ketoacyl-synt"/>
    <property type="match status" value="2"/>
</dbReference>
<dbReference type="InterPro" id="IPR014031">
    <property type="entry name" value="Ketoacyl_synth_C"/>
</dbReference>
<dbReference type="InterPro" id="IPR029058">
    <property type="entry name" value="AB_hydrolase_fold"/>
</dbReference>
<dbReference type="InterPro" id="IPR020806">
    <property type="entry name" value="PKS_PP-bd"/>
</dbReference>
<dbReference type="InterPro" id="IPR036736">
    <property type="entry name" value="ACP-like_sf"/>
</dbReference>
<dbReference type="Gene3D" id="1.10.1200.10">
    <property type="entry name" value="ACP-like"/>
    <property type="match status" value="2"/>
</dbReference>
<dbReference type="SUPFAM" id="SSF47336">
    <property type="entry name" value="ACP-like"/>
    <property type="match status" value="2"/>
</dbReference>
<reference evidence="13 14" key="1">
    <citation type="submission" date="2021-03" db="EMBL/GenBank/DDBJ databases">
        <title>Sequencing the genomes of 1000 actinobacteria strains.</title>
        <authorList>
            <person name="Klenk H.-P."/>
        </authorList>
    </citation>
    <scope>NUCLEOTIDE SEQUENCE [LARGE SCALE GENOMIC DNA]</scope>
    <source>
        <strain evidence="13 14">DSM 46670</strain>
    </source>
</reference>
<keyword evidence="5 13" id="KW-0808">Transferase</keyword>
<dbReference type="InterPro" id="IPR032821">
    <property type="entry name" value="PKS_assoc"/>
</dbReference>
<dbReference type="InterPro" id="IPR016036">
    <property type="entry name" value="Malonyl_transacylase_ACP-bd"/>
</dbReference>
<accession>A0ABS4TXM2</accession>
<dbReference type="CDD" id="cd08956">
    <property type="entry name" value="KR_3_FAS_SDR_x"/>
    <property type="match status" value="1"/>
</dbReference>
<feature type="active site" description="Proton donor; for dehydratase activity" evidence="9">
    <location>
        <position position="2635"/>
    </location>
</feature>
<dbReference type="Gene3D" id="3.40.50.720">
    <property type="entry name" value="NAD(P)-binding Rossmann-like Domain"/>
    <property type="match status" value="1"/>
</dbReference>
<name>A0ABS4TXM2_9PSEU</name>
<dbReference type="Gene3D" id="3.40.47.10">
    <property type="match status" value="2"/>
</dbReference>
<dbReference type="InterPro" id="IPR001031">
    <property type="entry name" value="Thioesterase"/>
</dbReference>
<evidence type="ECO:0000256" key="1">
    <source>
        <dbReference type="ARBA" id="ARBA00001957"/>
    </source>
</evidence>
<dbReference type="SMART" id="SM00822">
    <property type="entry name" value="PKS_KR"/>
    <property type="match status" value="1"/>
</dbReference>
<evidence type="ECO:0000256" key="9">
    <source>
        <dbReference type="PROSITE-ProRule" id="PRU01363"/>
    </source>
</evidence>
<dbReference type="Pfam" id="PF22953">
    <property type="entry name" value="SpnB_Rossmann"/>
    <property type="match status" value="1"/>
</dbReference>
<dbReference type="SUPFAM" id="SSF55048">
    <property type="entry name" value="Probable ACP-binding domain of malonyl-CoA ACP transacylase"/>
    <property type="match status" value="1"/>
</dbReference>
<comment type="cofactor">
    <cofactor evidence="1">
        <name>pantetheine 4'-phosphate</name>
        <dbReference type="ChEBI" id="CHEBI:47942"/>
    </cofactor>
</comment>
<dbReference type="SUPFAM" id="SSF53901">
    <property type="entry name" value="Thiolase-like"/>
    <property type="match status" value="2"/>
</dbReference>
<evidence type="ECO:0000313" key="13">
    <source>
        <dbReference type="EMBL" id="MBP2329145.1"/>
    </source>
</evidence>
<dbReference type="PROSITE" id="PS00012">
    <property type="entry name" value="PHOSPHOPANTETHEINE"/>
    <property type="match status" value="2"/>
</dbReference>
<gene>
    <name evidence="13" type="ORF">JOF56_009530</name>
</gene>
<dbReference type="Proteomes" id="UP001519332">
    <property type="component" value="Unassembled WGS sequence"/>
</dbReference>
<feature type="domain" description="Ketosynthase family 3 (KS3)" evidence="11">
    <location>
        <begin position="1701"/>
        <end position="2125"/>
    </location>
</feature>
<protein>
    <submittedName>
        <fullName evidence="13">Acyl transferase domain-containing protein</fullName>
    </submittedName>
</protein>
<dbReference type="InterPro" id="IPR020841">
    <property type="entry name" value="PKS_Beta-ketoAc_synthase_dom"/>
</dbReference>
<dbReference type="PANTHER" id="PTHR43775:SF51">
    <property type="entry name" value="INACTIVE PHENOLPHTHIOCEROL SYNTHESIS POLYKETIDE SYNTHASE TYPE I PKS1-RELATED"/>
    <property type="match status" value="1"/>
</dbReference>
<dbReference type="SMART" id="SM01294">
    <property type="entry name" value="PKS_PP_betabranch"/>
    <property type="match status" value="2"/>
</dbReference>
<keyword evidence="6" id="KW-0045">Antibiotic biosynthesis</keyword>
<dbReference type="InterPro" id="IPR015083">
    <property type="entry name" value="NorB/c/GfsB-D-like_docking"/>
</dbReference>
<evidence type="ECO:0000256" key="3">
    <source>
        <dbReference type="ARBA" id="ARBA00022450"/>
    </source>
</evidence>
<feature type="region of interest" description="N-terminal hotdog fold" evidence="9">
    <location>
        <begin position="2440"/>
        <end position="2564"/>
    </location>
</feature>
<dbReference type="SUPFAM" id="SSF52151">
    <property type="entry name" value="FabD/lysophospholipase-like"/>
    <property type="match status" value="2"/>
</dbReference>
<feature type="region of interest" description="N-terminal hotdog fold" evidence="9">
    <location>
        <begin position="908"/>
        <end position="1030"/>
    </location>
</feature>
<feature type="domain" description="Carrier" evidence="10">
    <location>
        <begin position="2739"/>
        <end position="2816"/>
    </location>
</feature>
<dbReference type="SMART" id="SM00825">
    <property type="entry name" value="PKS_KS"/>
    <property type="match status" value="2"/>
</dbReference>
<evidence type="ECO:0000256" key="5">
    <source>
        <dbReference type="ARBA" id="ARBA00022679"/>
    </source>
</evidence>